<dbReference type="Proteomes" id="UP000887566">
    <property type="component" value="Unplaced"/>
</dbReference>
<keyword evidence="2" id="KW-1185">Reference proteome</keyword>
<reference evidence="3" key="1">
    <citation type="submission" date="2022-11" db="UniProtKB">
        <authorList>
            <consortium name="WormBaseParasite"/>
        </authorList>
    </citation>
    <scope>IDENTIFICATION</scope>
</reference>
<evidence type="ECO:0000256" key="1">
    <source>
        <dbReference type="SAM" id="MobiDB-lite"/>
    </source>
</evidence>
<organism evidence="2 3">
    <name type="scientific">Plectus sambesii</name>
    <dbReference type="NCBI Taxonomy" id="2011161"/>
    <lineage>
        <taxon>Eukaryota</taxon>
        <taxon>Metazoa</taxon>
        <taxon>Ecdysozoa</taxon>
        <taxon>Nematoda</taxon>
        <taxon>Chromadorea</taxon>
        <taxon>Plectida</taxon>
        <taxon>Plectina</taxon>
        <taxon>Plectoidea</taxon>
        <taxon>Plectidae</taxon>
        <taxon>Plectus</taxon>
    </lineage>
</organism>
<evidence type="ECO:0000313" key="2">
    <source>
        <dbReference type="Proteomes" id="UP000887566"/>
    </source>
</evidence>
<feature type="compositionally biased region" description="Gly residues" evidence="1">
    <location>
        <begin position="1"/>
        <end position="12"/>
    </location>
</feature>
<evidence type="ECO:0000313" key="3">
    <source>
        <dbReference type="WBParaSite" id="PSAMB.scaffold2091size25531.g16260.t1"/>
    </source>
</evidence>
<name>A0A914VLS9_9BILA</name>
<sequence length="114" mass="12047">MEAKVSGGGSGGKWPQSRNPCACVASASRPYGGLRLLSRRPREIDGRFGAAPGGDLYRAHLGPSPSVDPPRPLVPIPSAFCCALLSPRPSASPRSTRPYSLVASLDKEFSRPLF</sequence>
<feature type="region of interest" description="Disordered" evidence="1">
    <location>
        <begin position="1"/>
        <end position="20"/>
    </location>
</feature>
<accession>A0A914VLS9</accession>
<dbReference type="WBParaSite" id="PSAMB.scaffold2091size25531.g16260.t1">
    <property type="protein sequence ID" value="PSAMB.scaffold2091size25531.g16260.t1"/>
    <property type="gene ID" value="PSAMB.scaffold2091size25531.g16260"/>
</dbReference>
<protein>
    <submittedName>
        <fullName evidence="3">Uncharacterized protein</fullName>
    </submittedName>
</protein>
<dbReference type="AlphaFoldDB" id="A0A914VLS9"/>
<proteinExistence type="predicted"/>